<organism evidence="7 8">
    <name type="scientific">Psychromarinibacter halotolerans</name>
    <dbReference type="NCBI Taxonomy" id="1775175"/>
    <lineage>
        <taxon>Bacteria</taxon>
        <taxon>Pseudomonadati</taxon>
        <taxon>Pseudomonadota</taxon>
        <taxon>Alphaproteobacteria</taxon>
        <taxon>Rhodobacterales</taxon>
        <taxon>Paracoccaceae</taxon>
        <taxon>Psychromarinibacter</taxon>
    </lineage>
</organism>
<comment type="similarity">
    <text evidence="1">Belongs to the ABC transporter superfamily.</text>
</comment>
<dbReference type="SUPFAM" id="SSF52540">
    <property type="entry name" value="P-loop containing nucleoside triphosphate hydrolases"/>
    <property type="match status" value="1"/>
</dbReference>
<gene>
    <name evidence="7" type="ORF">ACFOGP_15455</name>
</gene>
<feature type="region of interest" description="Disordered" evidence="5">
    <location>
        <begin position="1"/>
        <end position="26"/>
    </location>
</feature>
<keyword evidence="2" id="KW-0813">Transport</keyword>
<keyword evidence="3" id="KW-0547">Nucleotide-binding</keyword>
<protein>
    <submittedName>
        <fullName evidence="7">ABC transporter ATP-binding protein</fullName>
    </submittedName>
</protein>
<dbReference type="InterPro" id="IPR050166">
    <property type="entry name" value="ABC_transporter_ATP-bind"/>
</dbReference>
<dbReference type="PROSITE" id="PS50893">
    <property type="entry name" value="ABC_TRANSPORTER_2"/>
    <property type="match status" value="1"/>
</dbReference>
<evidence type="ECO:0000259" key="6">
    <source>
        <dbReference type="PROSITE" id="PS50893"/>
    </source>
</evidence>
<sequence length="280" mass="30656">MTQSVTAETPAATGHRGVYRLSPDRAPDPRPVALRFEDLSMTYPDGTEALTGIDLSIAAGEFVSIIGPSGCGKSTLARIASGLLPQTGGLVRIDRDHLAFTFQEATLLPWRRVLGNVELMMELRGVPAAERKRKALEQLDLVGLTGFEDRFPRALSGGMKMRASLARSFALDPTVFLFDEPFGALDEINRERLIEELSALHRAKGFTGFFITHSIPEAVYLSSRVVVMGARPGRIAAEYAIDLPQPRNADLRFDPAFTEGCAEISHCLRGLMQPDERTSQ</sequence>
<evidence type="ECO:0000256" key="2">
    <source>
        <dbReference type="ARBA" id="ARBA00022448"/>
    </source>
</evidence>
<dbReference type="PANTHER" id="PTHR42788">
    <property type="entry name" value="TAURINE IMPORT ATP-BINDING PROTEIN-RELATED"/>
    <property type="match status" value="1"/>
</dbReference>
<evidence type="ECO:0000313" key="8">
    <source>
        <dbReference type="Proteomes" id="UP001595632"/>
    </source>
</evidence>
<feature type="domain" description="ABC transporter" evidence="6">
    <location>
        <begin position="34"/>
        <end position="255"/>
    </location>
</feature>
<evidence type="ECO:0000256" key="3">
    <source>
        <dbReference type="ARBA" id="ARBA00022741"/>
    </source>
</evidence>
<accession>A0ABV7GX89</accession>
<evidence type="ECO:0000256" key="1">
    <source>
        <dbReference type="ARBA" id="ARBA00005417"/>
    </source>
</evidence>
<evidence type="ECO:0000256" key="4">
    <source>
        <dbReference type="ARBA" id="ARBA00022840"/>
    </source>
</evidence>
<dbReference type="RefSeq" id="WP_275631377.1">
    <property type="nucleotide sequence ID" value="NZ_JARGYD010000001.1"/>
</dbReference>
<evidence type="ECO:0000256" key="5">
    <source>
        <dbReference type="SAM" id="MobiDB-lite"/>
    </source>
</evidence>
<keyword evidence="4 7" id="KW-0067">ATP-binding</keyword>
<dbReference type="PROSITE" id="PS00211">
    <property type="entry name" value="ABC_TRANSPORTER_1"/>
    <property type="match status" value="1"/>
</dbReference>
<dbReference type="GO" id="GO:0005524">
    <property type="term" value="F:ATP binding"/>
    <property type="evidence" value="ECO:0007669"/>
    <property type="project" value="UniProtKB-KW"/>
</dbReference>
<dbReference type="SMART" id="SM00382">
    <property type="entry name" value="AAA"/>
    <property type="match status" value="1"/>
</dbReference>
<dbReference type="InterPro" id="IPR003439">
    <property type="entry name" value="ABC_transporter-like_ATP-bd"/>
</dbReference>
<name>A0ABV7GX89_9RHOB</name>
<dbReference type="EMBL" id="JBHRTB010000010">
    <property type="protein sequence ID" value="MFC3144116.1"/>
    <property type="molecule type" value="Genomic_DNA"/>
</dbReference>
<dbReference type="CDD" id="cd03293">
    <property type="entry name" value="ABC_NrtD_SsuB_transporters"/>
    <property type="match status" value="1"/>
</dbReference>
<dbReference type="Gene3D" id="3.40.50.300">
    <property type="entry name" value="P-loop containing nucleotide triphosphate hydrolases"/>
    <property type="match status" value="1"/>
</dbReference>
<dbReference type="Pfam" id="PF00005">
    <property type="entry name" value="ABC_tran"/>
    <property type="match status" value="1"/>
</dbReference>
<dbReference type="InterPro" id="IPR027417">
    <property type="entry name" value="P-loop_NTPase"/>
</dbReference>
<dbReference type="InterPro" id="IPR003593">
    <property type="entry name" value="AAA+_ATPase"/>
</dbReference>
<comment type="caution">
    <text evidence="7">The sequence shown here is derived from an EMBL/GenBank/DDBJ whole genome shotgun (WGS) entry which is preliminary data.</text>
</comment>
<dbReference type="PANTHER" id="PTHR42788:SF13">
    <property type="entry name" value="ALIPHATIC SULFONATES IMPORT ATP-BINDING PROTEIN SSUB"/>
    <property type="match status" value="1"/>
</dbReference>
<keyword evidence="8" id="KW-1185">Reference proteome</keyword>
<dbReference type="Proteomes" id="UP001595632">
    <property type="component" value="Unassembled WGS sequence"/>
</dbReference>
<reference evidence="8" key="1">
    <citation type="journal article" date="2019" name="Int. J. Syst. Evol. Microbiol.">
        <title>The Global Catalogue of Microorganisms (GCM) 10K type strain sequencing project: providing services to taxonomists for standard genome sequencing and annotation.</title>
        <authorList>
            <consortium name="The Broad Institute Genomics Platform"/>
            <consortium name="The Broad Institute Genome Sequencing Center for Infectious Disease"/>
            <person name="Wu L."/>
            <person name="Ma J."/>
        </authorList>
    </citation>
    <scope>NUCLEOTIDE SEQUENCE [LARGE SCALE GENOMIC DNA]</scope>
    <source>
        <strain evidence="8">KCTC 52366</strain>
    </source>
</reference>
<dbReference type="InterPro" id="IPR017871">
    <property type="entry name" value="ABC_transporter-like_CS"/>
</dbReference>
<proteinExistence type="inferred from homology"/>
<evidence type="ECO:0000313" key="7">
    <source>
        <dbReference type="EMBL" id="MFC3144116.1"/>
    </source>
</evidence>